<evidence type="ECO:0008006" key="3">
    <source>
        <dbReference type="Google" id="ProtNLM"/>
    </source>
</evidence>
<name>A0ABW3BV34_9FLAO</name>
<comment type="caution">
    <text evidence="1">The sequence shown here is derived from an EMBL/GenBank/DDBJ whole genome shotgun (WGS) entry which is preliminary data.</text>
</comment>
<organism evidence="1 2">
    <name type="scientific">Mariniflexile aquimaris</name>
    <dbReference type="NCBI Taxonomy" id="881009"/>
    <lineage>
        <taxon>Bacteria</taxon>
        <taxon>Pseudomonadati</taxon>
        <taxon>Bacteroidota</taxon>
        <taxon>Flavobacteriia</taxon>
        <taxon>Flavobacteriales</taxon>
        <taxon>Flavobacteriaceae</taxon>
        <taxon>Mariniflexile</taxon>
    </lineage>
</organism>
<dbReference type="RefSeq" id="WP_379941459.1">
    <property type="nucleotide sequence ID" value="NZ_JBHTIB010000012.1"/>
</dbReference>
<proteinExistence type="predicted"/>
<evidence type="ECO:0000313" key="2">
    <source>
        <dbReference type="Proteomes" id="UP001597011"/>
    </source>
</evidence>
<dbReference type="Proteomes" id="UP001597011">
    <property type="component" value="Unassembled WGS sequence"/>
</dbReference>
<sequence length="582" mass="63594">MKNNKIVIFLLSLIVLWGCNQDDYADFTAPDEFSDVSWLLSLDRNRDPAYRYDINADTFISFLNLAQNAVSSEWKIEEGNFFLKEGFKSADSLEKYIDDEAGLSITSGKAHVFFRKSGINTVTLINKFNEPVKTNISSDNADRVKVETYDENGLFVVKTEFIFDVYATISPAFSVLKDGVEILKITETDLPSLEDSDSWPTIEIEAATSLTFVDNTTIGRPNFRTWGTPDGVPGTSNLASSVVKFYRLGTFNAGVFKSGRLTPFPQASTEKIIPLKVKVVKSSQPFVFDGALTEDINQKITFRVNGEVNPFTGAEGSFTVNVKNAATGFDQNIPVQSARVNASDAIFIDLTLAAPIYNSDVVTVSYNGAGNIRSADDRLLEAFGPATVKMFFGVSILPGNSHPGFEIAGGNVTNAGATSEFFIPGGNGIGTGTGNGQYGDEWVWQRVDNKSRTGFASMRYKLPNVAAIPIVNLFGFFISDGPNGVPAGTYKVSYWVFIEPGTTLKAFRIEFGNPVTDTKIFDISSAEKGKWVEISNVITFPTTLTGNNRTTLRILSDDNPGVSGAQLMYFDDLSLVPIEVRP</sequence>
<gene>
    <name evidence="1" type="ORF">ACFQ0I_09065</name>
</gene>
<keyword evidence="2" id="KW-1185">Reference proteome</keyword>
<accession>A0ABW3BV34</accession>
<protein>
    <recommendedName>
        <fullName evidence="3">DUF5689 domain-containing protein</fullName>
    </recommendedName>
</protein>
<reference evidence="2" key="1">
    <citation type="journal article" date="2019" name="Int. J. Syst. Evol. Microbiol.">
        <title>The Global Catalogue of Microorganisms (GCM) 10K type strain sequencing project: providing services to taxonomists for standard genome sequencing and annotation.</title>
        <authorList>
            <consortium name="The Broad Institute Genomics Platform"/>
            <consortium name="The Broad Institute Genome Sequencing Center for Infectious Disease"/>
            <person name="Wu L."/>
            <person name="Ma J."/>
        </authorList>
    </citation>
    <scope>NUCLEOTIDE SEQUENCE [LARGE SCALE GENOMIC DNA]</scope>
    <source>
        <strain evidence="2">CCUG 60529</strain>
    </source>
</reference>
<dbReference type="EMBL" id="JBHTIB010000012">
    <property type="protein sequence ID" value="MFD0835912.1"/>
    <property type="molecule type" value="Genomic_DNA"/>
</dbReference>
<dbReference type="Gene3D" id="2.60.120.260">
    <property type="entry name" value="Galactose-binding domain-like"/>
    <property type="match status" value="1"/>
</dbReference>
<evidence type="ECO:0000313" key="1">
    <source>
        <dbReference type="EMBL" id="MFD0835912.1"/>
    </source>
</evidence>